<dbReference type="OrthoDB" id="3946594at2759"/>
<dbReference type="AlphaFoldDB" id="A0A9P4I4Y9"/>
<accession>A0A9P4I4Y9</accession>
<dbReference type="EMBL" id="ML978132">
    <property type="protein sequence ID" value="KAF2095075.1"/>
    <property type="molecule type" value="Genomic_DNA"/>
</dbReference>
<gene>
    <name evidence="1" type="ORF">NA57DRAFT_79563</name>
</gene>
<evidence type="ECO:0008006" key="3">
    <source>
        <dbReference type="Google" id="ProtNLM"/>
    </source>
</evidence>
<reference evidence="1" key="1">
    <citation type="journal article" date="2020" name="Stud. Mycol.">
        <title>101 Dothideomycetes genomes: a test case for predicting lifestyles and emergence of pathogens.</title>
        <authorList>
            <person name="Haridas S."/>
            <person name="Albert R."/>
            <person name="Binder M."/>
            <person name="Bloem J."/>
            <person name="Labutti K."/>
            <person name="Salamov A."/>
            <person name="Andreopoulos B."/>
            <person name="Baker S."/>
            <person name="Barry K."/>
            <person name="Bills G."/>
            <person name="Bluhm B."/>
            <person name="Cannon C."/>
            <person name="Castanera R."/>
            <person name="Culley D."/>
            <person name="Daum C."/>
            <person name="Ezra D."/>
            <person name="Gonzalez J."/>
            <person name="Henrissat B."/>
            <person name="Kuo A."/>
            <person name="Liang C."/>
            <person name="Lipzen A."/>
            <person name="Lutzoni F."/>
            <person name="Magnuson J."/>
            <person name="Mondo S."/>
            <person name="Nolan M."/>
            <person name="Ohm R."/>
            <person name="Pangilinan J."/>
            <person name="Park H.-J."/>
            <person name="Ramirez L."/>
            <person name="Alfaro M."/>
            <person name="Sun H."/>
            <person name="Tritt A."/>
            <person name="Yoshinaga Y."/>
            <person name="Zwiers L.-H."/>
            <person name="Turgeon B."/>
            <person name="Goodwin S."/>
            <person name="Spatafora J."/>
            <person name="Crous P."/>
            <person name="Grigoriev I."/>
        </authorList>
    </citation>
    <scope>NUCLEOTIDE SEQUENCE</scope>
    <source>
        <strain evidence="1">CBS 133067</strain>
    </source>
</reference>
<comment type="caution">
    <text evidence="1">The sequence shown here is derived from an EMBL/GenBank/DDBJ whole genome shotgun (WGS) entry which is preliminary data.</text>
</comment>
<name>A0A9P4I4Y9_9PEZI</name>
<sequence length="249" mass="28550">MSTDTAKKLCLPSIDFFDLPPEIRIIIYEFSLQQPGWTFIGDISPLCQVNRQIRYEALPLFYRTNDLCLDLRAPHDVHQARLQLWRDWLSISYAKDLRAIMSFHLSFHVVLTDGFPGAPLRANQNKCSVTAEMQISARWFVIRFLGPYSLSMPSWQFLNGAVQDLLISRRTEDWDGKVLLTVAETIMKGAKRLECVPPWSAVGQPPKRFAYVRDDSIAGIETRYCWASYEWGSHCPKAGCVCPERSKTN</sequence>
<proteinExistence type="predicted"/>
<protein>
    <recommendedName>
        <fullName evidence="3">F-box domain-containing protein</fullName>
    </recommendedName>
</protein>
<dbReference type="Proteomes" id="UP000799772">
    <property type="component" value="Unassembled WGS sequence"/>
</dbReference>
<keyword evidence="2" id="KW-1185">Reference proteome</keyword>
<organism evidence="1 2">
    <name type="scientific">Rhizodiscina lignyota</name>
    <dbReference type="NCBI Taxonomy" id="1504668"/>
    <lineage>
        <taxon>Eukaryota</taxon>
        <taxon>Fungi</taxon>
        <taxon>Dikarya</taxon>
        <taxon>Ascomycota</taxon>
        <taxon>Pezizomycotina</taxon>
        <taxon>Dothideomycetes</taxon>
        <taxon>Pleosporomycetidae</taxon>
        <taxon>Aulographales</taxon>
        <taxon>Rhizodiscinaceae</taxon>
        <taxon>Rhizodiscina</taxon>
    </lineage>
</organism>
<evidence type="ECO:0000313" key="2">
    <source>
        <dbReference type="Proteomes" id="UP000799772"/>
    </source>
</evidence>
<evidence type="ECO:0000313" key="1">
    <source>
        <dbReference type="EMBL" id="KAF2095075.1"/>
    </source>
</evidence>